<dbReference type="InterPro" id="IPR050590">
    <property type="entry name" value="Exosome_comp_Rrp42_subfam"/>
</dbReference>
<comment type="caution">
    <text evidence="8">The sequence shown here is derived from an EMBL/GenBank/DDBJ whole genome shotgun (WGS) entry which is preliminary data.</text>
</comment>
<organism evidence="8 9">
    <name type="scientific">Tritrichomonas musculus</name>
    <dbReference type="NCBI Taxonomy" id="1915356"/>
    <lineage>
        <taxon>Eukaryota</taxon>
        <taxon>Metamonada</taxon>
        <taxon>Parabasalia</taxon>
        <taxon>Tritrichomonadida</taxon>
        <taxon>Tritrichomonadidae</taxon>
        <taxon>Tritrichomonas</taxon>
    </lineage>
</organism>
<evidence type="ECO:0000256" key="3">
    <source>
        <dbReference type="ARBA" id="ARBA00006678"/>
    </source>
</evidence>
<evidence type="ECO:0000256" key="4">
    <source>
        <dbReference type="ARBA" id="ARBA00022490"/>
    </source>
</evidence>
<proteinExistence type="inferred from homology"/>
<evidence type="ECO:0000256" key="2">
    <source>
        <dbReference type="ARBA" id="ARBA00004496"/>
    </source>
</evidence>
<keyword evidence="4" id="KW-0963">Cytoplasm</keyword>
<evidence type="ECO:0000259" key="7">
    <source>
        <dbReference type="Pfam" id="PF03725"/>
    </source>
</evidence>
<protein>
    <submittedName>
        <fullName evidence="8">Exosome complex component RRP43</fullName>
    </submittedName>
</protein>
<evidence type="ECO:0000259" key="6">
    <source>
        <dbReference type="Pfam" id="PF01138"/>
    </source>
</evidence>
<dbReference type="SUPFAM" id="SSF55666">
    <property type="entry name" value="Ribonuclease PH domain 2-like"/>
    <property type="match status" value="1"/>
</dbReference>
<accession>A0ABR2IZG9</accession>
<reference evidence="8 9" key="1">
    <citation type="submission" date="2024-04" db="EMBL/GenBank/DDBJ databases">
        <title>Tritrichomonas musculus Genome.</title>
        <authorList>
            <person name="Alves-Ferreira E."/>
            <person name="Grigg M."/>
            <person name="Lorenzi H."/>
            <person name="Galac M."/>
        </authorList>
    </citation>
    <scope>NUCLEOTIDE SEQUENCE [LARGE SCALE GENOMIC DNA]</scope>
    <source>
        <strain evidence="8 9">EAF2021</strain>
    </source>
</reference>
<evidence type="ECO:0000313" key="9">
    <source>
        <dbReference type="Proteomes" id="UP001470230"/>
    </source>
</evidence>
<evidence type="ECO:0000256" key="1">
    <source>
        <dbReference type="ARBA" id="ARBA00004123"/>
    </source>
</evidence>
<dbReference type="Gene3D" id="3.30.230.70">
    <property type="entry name" value="GHMP Kinase, N-terminal domain"/>
    <property type="match status" value="1"/>
</dbReference>
<evidence type="ECO:0000313" key="8">
    <source>
        <dbReference type="EMBL" id="KAK8871032.1"/>
    </source>
</evidence>
<keyword evidence="9" id="KW-1185">Reference proteome</keyword>
<comment type="subcellular location">
    <subcellularLocation>
        <location evidence="2">Cytoplasm</location>
    </subcellularLocation>
    <subcellularLocation>
        <location evidence="1">Nucleus</location>
    </subcellularLocation>
</comment>
<dbReference type="PANTHER" id="PTHR11097:SF14">
    <property type="entry name" value="EXOSOME COMPLEX COMPONENT RRP45"/>
    <property type="match status" value="1"/>
</dbReference>
<feature type="region of interest" description="Disordered" evidence="5">
    <location>
        <begin position="319"/>
        <end position="340"/>
    </location>
</feature>
<sequence length="340" mass="38101">MLIHDSVQSYFYTRNEVDSMKNMLSACNTRADGREKMEVRPVTFEFSKNSAIVHIGKTLVSCSTSAEIIKPTEERPSEGVHQISIQSPNRILKTFQTEAIVHIRECLHRTRALDLESLVLRIGEEVWCLKSDIIILNNDGGLYEAANLALIGSLLSTKLPGPRGPRPIVLHHLPIAVTFGYLDFHKFPRPARLQPYPQPLCFADPTYLETLALDGIVNIYANAQGEICAIHKNGGVPLSTLVFPPNPDSHINIAIEYALQVAKIWHKSLMKQMGNRAPPSLAHIVPLEDEVKEETPIIPNNENPQEIERKVIEEFREEAASDKYEEEDEGINPALLSLFS</sequence>
<comment type="similarity">
    <text evidence="3">Belongs to the RNase PH family.</text>
</comment>
<dbReference type="SUPFAM" id="SSF54211">
    <property type="entry name" value="Ribosomal protein S5 domain 2-like"/>
    <property type="match status" value="1"/>
</dbReference>
<feature type="domain" description="Exoribonuclease phosphorolytic" evidence="6">
    <location>
        <begin position="39"/>
        <end position="160"/>
    </location>
</feature>
<gene>
    <name evidence="8" type="ORF">M9Y10_008945</name>
</gene>
<feature type="domain" description="Exoribonuclease phosphorolytic" evidence="7">
    <location>
        <begin position="172"/>
        <end position="239"/>
    </location>
</feature>
<dbReference type="EMBL" id="JAPFFF010000014">
    <property type="protein sequence ID" value="KAK8871032.1"/>
    <property type="molecule type" value="Genomic_DNA"/>
</dbReference>
<dbReference type="InterPro" id="IPR020568">
    <property type="entry name" value="Ribosomal_Su5_D2-typ_SF"/>
</dbReference>
<dbReference type="InterPro" id="IPR001247">
    <property type="entry name" value="ExoRNase_PH_dom1"/>
</dbReference>
<dbReference type="Pfam" id="PF03725">
    <property type="entry name" value="RNase_PH_C"/>
    <property type="match status" value="1"/>
</dbReference>
<dbReference type="PANTHER" id="PTHR11097">
    <property type="entry name" value="EXOSOME COMPLEX EXONUCLEASE RIBOSOMAL RNA PROCESSING PROTEIN"/>
    <property type="match status" value="1"/>
</dbReference>
<dbReference type="InterPro" id="IPR015847">
    <property type="entry name" value="ExoRNase_PH_dom2"/>
</dbReference>
<evidence type="ECO:0000256" key="5">
    <source>
        <dbReference type="SAM" id="MobiDB-lite"/>
    </source>
</evidence>
<dbReference type="Pfam" id="PF01138">
    <property type="entry name" value="RNase_PH"/>
    <property type="match status" value="1"/>
</dbReference>
<name>A0ABR2IZG9_9EUKA</name>
<dbReference type="InterPro" id="IPR027408">
    <property type="entry name" value="PNPase/RNase_PH_dom_sf"/>
</dbReference>
<dbReference type="InterPro" id="IPR036345">
    <property type="entry name" value="ExoRNase_PH_dom2_sf"/>
</dbReference>
<dbReference type="Proteomes" id="UP001470230">
    <property type="component" value="Unassembled WGS sequence"/>
</dbReference>